<dbReference type="GO" id="GO:0006281">
    <property type="term" value="P:DNA repair"/>
    <property type="evidence" value="ECO:0007669"/>
    <property type="project" value="UniProtKB-KW"/>
</dbReference>
<dbReference type="GO" id="GO:0004252">
    <property type="term" value="F:serine-type endopeptidase activity"/>
    <property type="evidence" value="ECO:0007669"/>
    <property type="project" value="InterPro"/>
</dbReference>
<evidence type="ECO:0000256" key="4">
    <source>
        <dbReference type="ARBA" id="ARBA00022801"/>
    </source>
</evidence>
<feature type="domain" description="LexA repressor DNA-binding" evidence="11">
    <location>
        <begin position="7"/>
        <end position="69"/>
    </location>
</feature>
<keyword evidence="5" id="KW-0068">Autocatalytic cleavage</keyword>
<dbReference type="Gene3D" id="1.10.10.10">
    <property type="entry name" value="Winged helix-like DNA-binding domain superfamily/Winged helix DNA-binding domain"/>
    <property type="match status" value="1"/>
</dbReference>
<dbReference type="InterPro" id="IPR006199">
    <property type="entry name" value="LexA_DNA-bd_dom"/>
</dbReference>
<evidence type="ECO:0000256" key="5">
    <source>
        <dbReference type="ARBA" id="ARBA00022813"/>
    </source>
</evidence>
<dbReference type="SUPFAM" id="SSF46785">
    <property type="entry name" value="Winged helix' DNA-binding domain"/>
    <property type="match status" value="1"/>
</dbReference>
<evidence type="ECO:0000313" key="13">
    <source>
        <dbReference type="Proteomes" id="UP000199315"/>
    </source>
</evidence>
<keyword evidence="10" id="KW-0742">SOS response</keyword>
<dbReference type="RefSeq" id="WP_242875675.1">
    <property type="nucleotide sequence ID" value="NZ_FMKA01000056.1"/>
</dbReference>
<keyword evidence="2" id="KW-0235">DNA replication</keyword>
<protein>
    <submittedName>
        <fullName evidence="12">Repressor LexA</fullName>
    </submittedName>
</protein>
<proteinExistence type="predicted"/>
<dbReference type="InterPro" id="IPR036390">
    <property type="entry name" value="WH_DNA-bd_sf"/>
</dbReference>
<name>A0A1D3TZ03_9FIRM</name>
<evidence type="ECO:0000256" key="2">
    <source>
        <dbReference type="ARBA" id="ARBA00022705"/>
    </source>
</evidence>
<evidence type="ECO:0000256" key="7">
    <source>
        <dbReference type="ARBA" id="ARBA00023125"/>
    </source>
</evidence>
<evidence type="ECO:0000256" key="6">
    <source>
        <dbReference type="ARBA" id="ARBA00023015"/>
    </source>
</evidence>
<evidence type="ECO:0000256" key="10">
    <source>
        <dbReference type="ARBA" id="ARBA00023236"/>
    </source>
</evidence>
<sequence length="73" mass="8437">MAYMRYDLNDKQNKIYDFLCDFLKAHGFPPTVREIAEMAGLASASSAHHYLKQLEEKGYIRRVEGSPRAIEIM</sequence>
<organism evidence="12 13">
    <name type="scientific">Anaerobium acetethylicum</name>
    <dbReference type="NCBI Taxonomy" id="1619234"/>
    <lineage>
        <taxon>Bacteria</taxon>
        <taxon>Bacillati</taxon>
        <taxon>Bacillota</taxon>
        <taxon>Clostridia</taxon>
        <taxon>Lachnospirales</taxon>
        <taxon>Lachnospiraceae</taxon>
        <taxon>Anaerobium</taxon>
    </lineage>
</organism>
<keyword evidence="7" id="KW-0238">DNA-binding</keyword>
<keyword evidence="3" id="KW-0227">DNA damage</keyword>
<evidence type="ECO:0000313" key="12">
    <source>
        <dbReference type="EMBL" id="SCP99734.1"/>
    </source>
</evidence>
<dbReference type="GO" id="GO:0003677">
    <property type="term" value="F:DNA binding"/>
    <property type="evidence" value="ECO:0007669"/>
    <property type="project" value="UniProtKB-KW"/>
</dbReference>
<keyword evidence="13" id="KW-1185">Reference proteome</keyword>
<evidence type="ECO:0000256" key="8">
    <source>
        <dbReference type="ARBA" id="ARBA00023163"/>
    </source>
</evidence>
<evidence type="ECO:0000259" key="11">
    <source>
        <dbReference type="Pfam" id="PF01726"/>
    </source>
</evidence>
<dbReference type="AlphaFoldDB" id="A0A1D3TZ03"/>
<keyword evidence="8" id="KW-0804">Transcription</keyword>
<keyword evidence="1" id="KW-0678">Repressor</keyword>
<dbReference type="Proteomes" id="UP000199315">
    <property type="component" value="Unassembled WGS sequence"/>
</dbReference>
<evidence type="ECO:0000256" key="1">
    <source>
        <dbReference type="ARBA" id="ARBA00022491"/>
    </source>
</evidence>
<accession>A0A1D3TZ03</accession>
<dbReference type="EMBL" id="FMKA01000056">
    <property type="protein sequence ID" value="SCP99734.1"/>
    <property type="molecule type" value="Genomic_DNA"/>
</dbReference>
<gene>
    <name evidence="12" type="ORF">SAMN05421730_10564</name>
</gene>
<dbReference type="Pfam" id="PF01726">
    <property type="entry name" value="LexA_DNA_bind"/>
    <property type="match status" value="1"/>
</dbReference>
<dbReference type="GO" id="GO:0006508">
    <property type="term" value="P:proteolysis"/>
    <property type="evidence" value="ECO:0007669"/>
    <property type="project" value="InterPro"/>
</dbReference>
<reference evidence="12 13" key="1">
    <citation type="submission" date="2016-09" db="EMBL/GenBank/DDBJ databases">
        <authorList>
            <person name="Capua I."/>
            <person name="De Benedictis P."/>
            <person name="Joannis T."/>
            <person name="Lombin L.H."/>
            <person name="Cattoli G."/>
        </authorList>
    </citation>
    <scope>NUCLEOTIDE SEQUENCE [LARGE SCALE GENOMIC DNA]</scope>
    <source>
        <strain evidence="12 13">GluBS11</strain>
    </source>
</reference>
<keyword evidence="6" id="KW-0805">Transcription regulation</keyword>
<keyword evidence="9" id="KW-0234">DNA repair</keyword>
<dbReference type="STRING" id="1619234.SAMN05421730_10564"/>
<dbReference type="FunFam" id="1.10.10.10:FF:000009">
    <property type="entry name" value="LexA repressor"/>
    <property type="match status" value="1"/>
</dbReference>
<dbReference type="InterPro" id="IPR036388">
    <property type="entry name" value="WH-like_DNA-bd_sf"/>
</dbReference>
<dbReference type="GO" id="GO:0006260">
    <property type="term" value="P:DNA replication"/>
    <property type="evidence" value="ECO:0007669"/>
    <property type="project" value="UniProtKB-KW"/>
</dbReference>
<dbReference type="GO" id="GO:0009432">
    <property type="term" value="P:SOS response"/>
    <property type="evidence" value="ECO:0007669"/>
    <property type="project" value="UniProtKB-KW"/>
</dbReference>
<dbReference type="InterPro" id="IPR050077">
    <property type="entry name" value="LexA_repressor"/>
</dbReference>
<dbReference type="PANTHER" id="PTHR33516:SF2">
    <property type="entry name" value="LEXA REPRESSOR-RELATED"/>
    <property type="match status" value="1"/>
</dbReference>
<evidence type="ECO:0000256" key="9">
    <source>
        <dbReference type="ARBA" id="ARBA00023204"/>
    </source>
</evidence>
<keyword evidence="4" id="KW-0378">Hydrolase</keyword>
<evidence type="ECO:0000256" key="3">
    <source>
        <dbReference type="ARBA" id="ARBA00022763"/>
    </source>
</evidence>
<dbReference type="PANTHER" id="PTHR33516">
    <property type="entry name" value="LEXA REPRESSOR"/>
    <property type="match status" value="1"/>
</dbReference>